<evidence type="ECO:0000259" key="1">
    <source>
        <dbReference type="PROSITE" id="PS50066"/>
    </source>
</evidence>
<organism evidence="2 3">
    <name type="scientific">Zizania palustris</name>
    <name type="common">Northern wild rice</name>
    <dbReference type="NCBI Taxonomy" id="103762"/>
    <lineage>
        <taxon>Eukaryota</taxon>
        <taxon>Viridiplantae</taxon>
        <taxon>Streptophyta</taxon>
        <taxon>Embryophyta</taxon>
        <taxon>Tracheophyta</taxon>
        <taxon>Spermatophyta</taxon>
        <taxon>Magnoliopsida</taxon>
        <taxon>Liliopsida</taxon>
        <taxon>Poales</taxon>
        <taxon>Poaceae</taxon>
        <taxon>BOP clade</taxon>
        <taxon>Oryzoideae</taxon>
        <taxon>Oryzeae</taxon>
        <taxon>Zizaniinae</taxon>
        <taxon>Zizania</taxon>
    </lineage>
</organism>
<dbReference type="Pfam" id="PF00319">
    <property type="entry name" value="SRF-TF"/>
    <property type="match status" value="1"/>
</dbReference>
<dbReference type="PANTHER" id="PTHR48019">
    <property type="entry name" value="SERUM RESPONSE FACTOR HOMOLOG"/>
    <property type="match status" value="1"/>
</dbReference>
<dbReference type="Proteomes" id="UP000729402">
    <property type="component" value="Unassembled WGS sequence"/>
</dbReference>
<dbReference type="CDD" id="cd00266">
    <property type="entry name" value="MADS_SRF_like"/>
    <property type="match status" value="1"/>
</dbReference>
<dbReference type="GO" id="GO:0000981">
    <property type="term" value="F:DNA-binding transcription factor activity, RNA polymerase II-specific"/>
    <property type="evidence" value="ECO:0007669"/>
    <property type="project" value="InterPro"/>
</dbReference>
<dbReference type="OrthoDB" id="783564at2759"/>
<dbReference type="InterPro" id="IPR002100">
    <property type="entry name" value="TF_MADSbox"/>
</dbReference>
<dbReference type="AlphaFoldDB" id="A0A8J5RND2"/>
<proteinExistence type="predicted"/>
<dbReference type="EMBL" id="JAAALK010000288">
    <property type="protein sequence ID" value="KAG8052242.1"/>
    <property type="molecule type" value="Genomic_DNA"/>
</dbReference>
<evidence type="ECO:0000313" key="2">
    <source>
        <dbReference type="EMBL" id="KAG8052242.1"/>
    </source>
</evidence>
<dbReference type="GO" id="GO:0045944">
    <property type="term" value="P:positive regulation of transcription by RNA polymerase II"/>
    <property type="evidence" value="ECO:0007669"/>
    <property type="project" value="InterPro"/>
</dbReference>
<protein>
    <recommendedName>
        <fullName evidence="1">MADS-box domain-containing protein</fullName>
    </recommendedName>
</protein>
<name>A0A8J5RND2_ZIZPA</name>
<dbReference type="GO" id="GO:0046983">
    <property type="term" value="F:protein dimerization activity"/>
    <property type="evidence" value="ECO:0007669"/>
    <property type="project" value="InterPro"/>
</dbReference>
<accession>A0A8J5RND2</accession>
<dbReference type="InterPro" id="IPR033897">
    <property type="entry name" value="SRF-like_MADS-box"/>
</dbReference>
<comment type="caution">
    <text evidence="2">The sequence shown here is derived from an EMBL/GenBank/DDBJ whole genome shotgun (WGS) entry which is preliminary data.</text>
</comment>
<dbReference type="PROSITE" id="PS50066">
    <property type="entry name" value="MADS_BOX_2"/>
    <property type="match status" value="1"/>
</dbReference>
<dbReference type="GO" id="GO:0000987">
    <property type="term" value="F:cis-regulatory region sequence-specific DNA binding"/>
    <property type="evidence" value="ECO:0007669"/>
    <property type="project" value="InterPro"/>
</dbReference>
<gene>
    <name evidence="2" type="ORF">GUJ93_ZPchr0001g32223</name>
</gene>
<keyword evidence="3" id="KW-1185">Reference proteome</keyword>
<reference evidence="2" key="2">
    <citation type="submission" date="2021-02" db="EMBL/GenBank/DDBJ databases">
        <authorList>
            <person name="Kimball J.A."/>
            <person name="Haas M.W."/>
            <person name="Macchietto M."/>
            <person name="Kono T."/>
            <person name="Duquette J."/>
            <person name="Shao M."/>
        </authorList>
    </citation>
    <scope>NUCLEOTIDE SEQUENCE</scope>
    <source>
        <tissue evidence="2">Fresh leaf tissue</tissue>
    </source>
</reference>
<sequence>MARQRRKILISLIADRRVRDKTFAKRKEGVRKKAWELATLCGVPVALVFASPVGSAMATELWESEEGVLDRYCALLPEARSQHTHRRYLEGELGKERAKIAKIRQDGALEPWDNALNDITPREAQSLLKSIDAALRATSARMRALGLLDGEDGRLVLHVPSLVASNAVVPFGNSSQYIGIGGSGSGSNQLQMIIPAGYGGNRDHCGLLSWEDDTFQPCNADAVQPGYGFQCPGGGYLHMDGGYQVQALCGASVHDGMSDHSMWCADELGNFAVMPARYPPTQYTGHDGSFIAAQAEHIALSTGADFINAPNDYLSMAIGGNSINIGDYSTQCPVAYGFQRGDANQLDQPQYLDDLADGMGAESGHADTQLQNLGNGSHHQVRHDLQSSYICKT</sequence>
<dbReference type="SMART" id="SM00432">
    <property type="entry name" value="MADS"/>
    <property type="match status" value="1"/>
</dbReference>
<feature type="domain" description="MADS-box" evidence="1">
    <location>
        <begin position="3"/>
        <end position="54"/>
    </location>
</feature>
<reference evidence="2" key="1">
    <citation type="journal article" date="2021" name="bioRxiv">
        <title>Whole Genome Assembly and Annotation of Northern Wild Rice, Zizania palustris L., Supports a Whole Genome Duplication in the Zizania Genus.</title>
        <authorList>
            <person name="Haas M."/>
            <person name="Kono T."/>
            <person name="Macchietto M."/>
            <person name="Millas R."/>
            <person name="McGilp L."/>
            <person name="Shao M."/>
            <person name="Duquette J."/>
            <person name="Hirsch C.N."/>
            <person name="Kimball J."/>
        </authorList>
    </citation>
    <scope>NUCLEOTIDE SEQUENCE</scope>
    <source>
        <tissue evidence="2">Fresh leaf tissue</tissue>
    </source>
</reference>
<dbReference type="InterPro" id="IPR050142">
    <property type="entry name" value="MADS-box/MEF2_TF"/>
</dbReference>
<evidence type="ECO:0000313" key="3">
    <source>
        <dbReference type="Proteomes" id="UP000729402"/>
    </source>
</evidence>